<reference evidence="2" key="1">
    <citation type="submission" date="2020-11" db="EMBL/GenBank/DDBJ databases">
        <authorList>
            <person name="Tran Van P."/>
        </authorList>
    </citation>
    <scope>NUCLEOTIDE SEQUENCE</scope>
</reference>
<dbReference type="Gene3D" id="2.30.29.30">
    <property type="entry name" value="Pleckstrin-homology domain (PH domain)/Phosphotyrosine-binding domain (PTB)"/>
    <property type="match status" value="1"/>
</dbReference>
<feature type="compositionally biased region" description="Polar residues" evidence="1">
    <location>
        <begin position="573"/>
        <end position="583"/>
    </location>
</feature>
<dbReference type="AlphaFoldDB" id="A0A7R9BRE8"/>
<proteinExistence type="predicted"/>
<feature type="compositionally biased region" description="Low complexity" evidence="1">
    <location>
        <begin position="271"/>
        <end position="282"/>
    </location>
</feature>
<feature type="region of interest" description="Disordered" evidence="1">
    <location>
        <begin position="303"/>
        <end position="355"/>
    </location>
</feature>
<feature type="compositionally biased region" description="Low complexity" evidence="1">
    <location>
        <begin position="555"/>
        <end position="572"/>
    </location>
</feature>
<protein>
    <recommendedName>
        <fullName evidence="4">PID domain-containing protein</fullName>
    </recommendedName>
</protein>
<dbReference type="InterPro" id="IPR011993">
    <property type="entry name" value="PH-like_dom_sf"/>
</dbReference>
<gene>
    <name evidence="2" type="ORF">NMOB1V02_LOCUS7482</name>
</gene>
<dbReference type="EMBL" id="CAJPEX010001798">
    <property type="protein sequence ID" value="CAG0919969.1"/>
    <property type="molecule type" value="Genomic_DNA"/>
</dbReference>
<feature type="region of interest" description="Disordered" evidence="1">
    <location>
        <begin position="384"/>
        <end position="486"/>
    </location>
</feature>
<evidence type="ECO:0000313" key="2">
    <source>
        <dbReference type="EMBL" id="CAD7279817.1"/>
    </source>
</evidence>
<keyword evidence="3" id="KW-1185">Reference proteome</keyword>
<evidence type="ECO:0008006" key="4">
    <source>
        <dbReference type="Google" id="ProtNLM"/>
    </source>
</evidence>
<feature type="compositionally biased region" description="Low complexity" evidence="1">
    <location>
        <begin position="391"/>
        <end position="404"/>
    </location>
</feature>
<feature type="region of interest" description="Disordered" evidence="1">
    <location>
        <begin position="225"/>
        <end position="288"/>
    </location>
</feature>
<name>A0A7R9BRE8_9CRUS</name>
<organism evidence="2">
    <name type="scientific">Notodromas monacha</name>
    <dbReference type="NCBI Taxonomy" id="399045"/>
    <lineage>
        <taxon>Eukaryota</taxon>
        <taxon>Metazoa</taxon>
        <taxon>Ecdysozoa</taxon>
        <taxon>Arthropoda</taxon>
        <taxon>Crustacea</taxon>
        <taxon>Oligostraca</taxon>
        <taxon>Ostracoda</taxon>
        <taxon>Podocopa</taxon>
        <taxon>Podocopida</taxon>
        <taxon>Cypridocopina</taxon>
        <taxon>Cypridoidea</taxon>
        <taxon>Cyprididae</taxon>
        <taxon>Notodromas</taxon>
    </lineage>
</organism>
<sequence>MAMTRIAGGGRSALCASPTACARKASFYVWFLGARESPGVRGSGVVAPALVALLAQERDLEPLKVTLQVSDKGLKMIQVAPRRVGASSAETIKHFVPRHAVTYVAQQVAPDDDVVACVLLVHSAGGGGGGGGTGSGSAAGGNGSSGGGGSGGGGGNGGVASRAGGVLYVHAFRCDCADTAAYLAEQLQKGEEENKALESANFPPKALVDLPETHARILELESQFCDDPGSYSSATPSPQYLWSDGGGAAGENGPHRRSGGGGGGGKVTRPSGSSDQSSDGSSAQRDQISSLYDSLAAELREKLGAGRRGRWKRDRDHDGGGGGGGSNGGVGGGGGGGGGVGGVPAPLLFPPRDYNTVLRSCGKLDGIEERASRNLQDLMLSRTHSSALEQDSSGIGSDDAADSSPLATPERPSPTSHGGGGGGNGNSGQLSIAPADIGGHHTTNKTSHGGHPHSHQQQQQHVAAVTTTTAAATAMPTNNRTTDVRRNKSLLRLRDFGQRDEEEESLGAKHGHYGYVLVNVVVVDQSSDNLMMSSKHKVNNNKIPANKLLAPDSPSTTATSSHSTSSNNNNNNDIMINNKQSPI</sequence>
<dbReference type="OrthoDB" id="9994380at2759"/>
<evidence type="ECO:0000256" key="1">
    <source>
        <dbReference type="SAM" id="MobiDB-lite"/>
    </source>
</evidence>
<dbReference type="SUPFAM" id="SSF50729">
    <property type="entry name" value="PH domain-like"/>
    <property type="match status" value="1"/>
</dbReference>
<evidence type="ECO:0000313" key="3">
    <source>
        <dbReference type="Proteomes" id="UP000678499"/>
    </source>
</evidence>
<dbReference type="PANTHER" id="PTHR41148:SF1">
    <property type="entry name" value="LP09875P"/>
    <property type="match status" value="1"/>
</dbReference>
<accession>A0A7R9BRE8</accession>
<dbReference type="EMBL" id="OA883835">
    <property type="protein sequence ID" value="CAD7279817.1"/>
    <property type="molecule type" value="Genomic_DNA"/>
</dbReference>
<feature type="region of interest" description="Disordered" evidence="1">
    <location>
        <begin position="539"/>
        <end position="583"/>
    </location>
</feature>
<feature type="compositionally biased region" description="Low complexity" evidence="1">
    <location>
        <begin position="455"/>
        <end position="474"/>
    </location>
</feature>
<feature type="compositionally biased region" description="Gly residues" evidence="1">
    <location>
        <begin position="417"/>
        <end position="426"/>
    </location>
</feature>
<dbReference type="PANTHER" id="PTHR41148">
    <property type="entry name" value="LP09875P"/>
    <property type="match status" value="1"/>
</dbReference>
<feature type="compositionally biased region" description="Gly residues" evidence="1">
    <location>
        <begin position="320"/>
        <end position="342"/>
    </location>
</feature>
<dbReference type="Proteomes" id="UP000678499">
    <property type="component" value="Unassembled WGS sequence"/>
</dbReference>
<feature type="compositionally biased region" description="Polar residues" evidence="1">
    <location>
        <begin position="230"/>
        <end position="240"/>
    </location>
</feature>